<evidence type="ECO:0000313" key="3">
    <source>
        <dbReference type="Proteomes" id="UP000093807"/>
    </source>
</evidence>
<dbReference type="Gene3D" id="3.30.420.10">
    <property type="entry name" value="Ribonuclease H-like superfamily/Ribonuclease H"/>
    <property type="match status" value="1"/>
</dbReference>
<keyword evidence="3" id="KW-1185">Reference proteome</keyword>
<accession>A0A199XS43</accession>
<keyword evidence="2" id="KW-0540">Nuclease</keyword>
<proteinExistence type="predicted"/>
<dbReference type="GO" id="GO:0004519">
    <property type="term" value="F:endonuclease activity"/>
    <property type="evidence" value="ECO:0007669"/>
    <property type="project" value="UniProtKB-KW"/>
</dbReference>
<reference evidence="2 3" key="1">
    <citation type="submission" date="2016-06" db="EMBL/GenBank/DDBJ databases">
        <title>Draft genome sequence of Flavobacterium succinicans strain DD5b.</title>
        <authorList>
            <person name="Poehlein A."/>
            <person name="Daniel R."/>
            <person name="Simeonova D.D."/>
        </authorList>
    </citation>
    <scope>NUCLEOTIDE SEQUENCE [LARGE SCALE GENOMIC DNA]</scope>
    <source>
        <strain evidence="2 3">DD5b</strain>
    </source>
</reference>
<feature type="transmembrane region" description="Helical" evidence="1">
    <location>
        <begin position="51"/>
        <end position="70"/>
    </location>
</feature>
<gene>
    <name evidence="2" type="primary">cas9</name>
    <name evidence="2" type="ORF">FLB_12260</name>
</gene>
<organism evidence="2 3">
    <name type="scientific">Flavobacterium succinicans</name>
    <dbReference type="NCBI Taxonomy" id="29536"/>
    <lineage>
        <taxon>Bacteria</taxon>
        <taxon>Pseudomonadati</taxon>
        <taxon>Bacteroidota</taxon>
        <taxon>Flavobacteriia</taxon>
        <taxon>Flavobacteriales</taxon>
        <taxon>Flavobacteriaceae</taxon>
        <taxon>Flavobacterium</taxon>
    </lineage>
</organism>
<keyword evidence="1" id="KW-0812">Transmembrane</keyword>
<dbReference type="OrthoDB" id="9777169at2"/>
<name>A0A199XS43_9FLAO</name>
<dbReference type="Proteomes" id="UP000093807">
    <property type="component" value="Unassembled WGS sequence"/>
</dbReference>
<dbReference type="GO" id="GO:0003676">
    <property type="term" value="F:nucleic acid binding"/>
    <property type="evidence" value="ECO:0007669"/>
    <property type="project" value="InterPro"/>
</dbReference>
<dbReference type="InterPro" id="IPR012337">
    <property type="entry name" value="RNaseH-like_sf"/>
</dbReference>
<dbReference type="EMBL" id="JMTM01000035">
    <property type="protein sequence ID" value="OAZ04232.1"/>
    <property type="molecule type" value="Genomic_DNA"/>
</dbReference>
<dbReference type="AlphaFoldDB" id="A0A199XS43"/>
<dbReference type="RefSeq" id="WP_064715055.1">
    <property type="nucleotide sequence ID" value="NZ_JMTM01000035.1"/>
</dbReference>
<dbReference type="SUPFAM" id="SSF53098">
    <property type="entry name" value="Ribonuclease H-like"/>
    <property type="match status" value="1"/>
</dbReference>
<keyword evidence="1" id="KW-1133">Transmembrane helix</keyword>
<dbReference type="PATRIC" id="fig|29536.5.peg.1290"/>
<keyword evidence="1" id="KW-0472">Membrane</keyword>
<evidence type="ECO:0000256" key="1">
    <source>
        <dbReference type="SAM" id="Phobius"/>
    </source>
</evidence>
<dbReference type="InterPro" id="IPR036397">
    <property type="entry name" value="RNaseH_sf"/>
</dbReference>
<keyword evidence="2" id="KW-0378">Hydrolase</keyword>
<comment type="caution">
    <text evidence="2">The sequence shown here is derived from an EMBL/GenBank/DDBJ whole genome shotgun (WGS) entry which is preliminary data.</text>
</comment>
<keyword evidence="2" id="KW-0255">Endonuclease</keyword>
<evidence type="ECO:0000313" key="2">
    <source>
        <dbReference type="EMBL" id="OAZ04232.1"/>
    </source>
</evidence>
<sequence>MSRILGLDLGTNSIGWAMIDNETVSLLNSGMRVFKTSPKQKVIRKRNNQKAIISLNTISIITLILVILNFENWQFWLNATLTSIITKITISNQ</sequence>
<protein>
    <submittedName>
        <fullName evidence="2">CRISPR-associated endonuclease Cas9</fullName>
    </submittedName>
</protein>